<dbReference type="EMBL" id="VSRR010130220">
    <property type="protein sequence ID" value="MPD02170.1"/>
    <property type="molecule type" value="Genomic_DNA"/>
</dbReference>
<comment type="caution">
    <text evidence="1">The sequence shown here is derived from an EMBL/GenBank/DDBJ whole genome shotgun (WGS) entry which is preliminary data.</text>
</comment>
<keyword evidence="2" id="KW-1185">Reference proteome</keyword>
<sequence>MGRRIRGTGEGGRISEEW</sequence>
<dbReference type="Proteomes" id="UP000324222">
    <property type="component" value="Unassembled WGS sequence"/>
</dbReference>
<proteinExistence type="predicted"/>
<protein>
    <submittedName>
        <fullName evidence="1">Uncharacterized protein</fullName>
    </submittedName>
</protein>
<organism evidence="1 2">
    <name type="scientific">Portunus trituberculatus</name>
    <name type="common">Swimming crab</name>
    <name type="synonym">Neptunus trituberculatus</name>
    <dbReference type="NCBI Taxonomy" id="210409"/>
    <lineage>
        <taxon>Eukaryota</taxon>
        <taxon>Metazoa</taxon>
        <taxon>Ecdysozoa</taxon>
        <taxon>Arthropoda</taxon>
        <taxon>Crustacea</taxon>
        <taxon>Multicrustacea</taxon>
        <taxon>Malacostraca</taxon>
        <taxon>Eumalacostraca</taxon>
        <taxon>Eucarida</taxon>
        <taxon>Decapoda</taxon>
        <taxon>Pleocyemata</taxon>
        <taxon>Brachyura</taxon>
        <taxon>Eubrachyura</taxon>
        <taxon>Portunoidea</taxon>
        <taxon>Portunidae</taxon>
        <taxon>Portuninae</taxon>
        <taxon>Portunus</taxon>
    </lineage>
</organism>
<evidence type="ECO:0000313" key="2">
    <source>
        <dbReference type="Proteomes" id="UP000324222"/>
    </source>
</evidence>
<evidence type="ECO:0000313" key="1">
    <source>
        <dbReference type="EMBL" id="MPD02170.1"/>
    </source>
</evidence>
<name>A0A5B7K568_PORTR</name>
<reference evidence="1 2" key="1">
    <citation type="submission" date="2019-05" db="EMBL/GenBank/DDBJ databases">
        <title>Another draft genome of Portunus trituberculatus and its Hox gene families provides insights of decapod evolution.</title>
        <authorList>
            <person name="Jeong J.-H."/>
            <person name="Song I."/>
            <person name="Kim S."/>
            <person name="Choi T."/>
            <person name="Kim D."/>
            <person name="Ryu S."/>
            <person name="Kim W."/>
        </authorList>
    </citation>
    <scope>NUCLEOTIDE SEQUENCE [LARGE SCALE GENOMIC DNA]</scope>
    <source>
        <tissue evidence="1">Muscle</tissue>
    </source>
</reference>
<gene>
    <name evidence="1" type="ORF">E2C01_097730</name>
</gene>
<dbReference type="AlphaFoldDB" id="A0A5B7K568"/>
<accession>A0A5B7K568</accession>